<name>A0A418EUH6_APHAT</name>
<dbReference type="AlphaFoldDB" id="A0A418EUH6"/>
<evidence type="ECO:0000313" key="3">
    <source>
        <dbReference type="Proteomes" id="UP000285430"/>
    </source>
</evidence>
<feature type="domain" description="MABP" evidence="1">
    <location>
        <begin position="47"/>
        <end position="192"/>
    </location>
</feature>
<dbReference type="InterPro" id="IPR018997">
    <property type="entry name" value="PUB_domain"/>
</dbReference>
<dbReference type="PROSITE" id="PS51498">
    <property type="entry name" value="MABP"/>
    <property type="match status" value="1"/>
</dbReference>
<dbReference type="InterPro" id="IPR038765">
    <property type="entry name" value="Papain-like_cys_pep_sf"/>
</dbReference>
<dbReference type="Proteomes" id="UP000285430">
    <property type="component" value="Unassembled WGS sequence"/>
</dbReference>
<dbReference type="Pfam" id="PF09409">
    <property type="entry name" value="PUB"/>
    <property type="match status" value="1"/>
</dbReference>
<evidence type="ECO:0000259" key="1">
    <source>
        <dbReference type="PROSITE" id="PS51498"/>
    </source>
</evidence>
<dbReference type="VEuPathDB" id="FungiDB:H257_02376"/>
<dbReference type="InterPro" id="IPR036339">
    <property type="entry name" value="PUB-like_dom_sf"/>
</dbReference>
<dbReference type="EMBL" id="QUTH01003460">
    <property type="protein sequence ID" value="RHZ19238.1"/>
    <property type="molecule type" value="Genomic_DNA"/>
</dbReference>
<comment type="caution">
    <text evidence="2">The sequence shown here is derived from an EMBL/GenBank/DDBJ whole genome shotgun (WGS) entry which is preliminary data.</text>
</comment>
<dbReference type="SUPFAM" id="SSF143503">
    <property type="entry name" value="PUG domain-like"/>
    <property type="match status" value="1"/>
</dbReference>
<dbReference type="Gene3D" id="1.20.58.2190">
    <property type="match status" value="1"/>
</dbReference>
<organism evidence="2 3">
    <name type="scientific">Aphanomyces astaci</name>
    <name type="common">Crayfish plague agent</name>
    <dbReference type="NCBI Taxonomy" id="112090"/>
    <lineage>
        <taxon>Eukaryota</taxon>
        <taxon>Sar</taxon>
        <taxon>Stramenopiles</taxon>
        <taxon>Oomycota</taxon>
        <taxon>Saprolegniomycetes</taxon>
        <taxon>Saprolegniales</taxon>
        <taxon>Verrucalvaceae</taxon>
        <taxon>Aphanomyces</taxon>
    </lineage>
</organism>
<dbReference type="InterPro" id="IPR023341">
    <property type="entry name" value="MABP"/>
</dbReference>
<dbReference type="Gene3D" id="2.100.10.50">
    <property type="match status" value="1"/>
</dbReference>
<reference evidence="2 3" key="1">
    <citation type="submission" date="2018-08" db="EMBL/GenBank/DDBJ databases">
        <title>Aphanomyces genome sequencing and annotation.</title>
        <authorList>
            <person name="Minardi D."/>
            <person name="Oidtmann B."/>
            <person name="Van Der Giezen M."/>
            <person name="Studholme D.J."/>
        </authorList>
    </citation>
    <scope>NUCLEOTIDE SEQUENCE [LARGE SCALE GENOMIC DNA]</scope>
    <source>
        <strain evidence="2 3">Da</strain>
    </source>
</reference>
<sequence>MRHHLYLHLYLPFPSPFPSIFVSRPFVAGSFIEAVENTADTRDHIRQSFICDLAVVVGAADVPAPLGFTKLNVDLNHTASGPFVFLCYKRGGNRRPVSHVKVVHGLPTAPPQVDGYEVLPVNLNHGTNSSIGIYLCVRRLAADAWRQLSGLALHDLHVSSSRDPGPFVLSQVDLNGGNDGTTPLFLRYKLNPVAGFQIVAAQHIDATLRRSWNATAAIHFEREEARLKQMLAGQLHNTLKYERQDYQARALAAIPLARLHERARANPTPQPTFEIEVLRQLITWFKHEFFSWMNSPACRVCGAPDTHSIRQEGPVTPEEVGSFQSSLLALPLALYWPLQDHVSALVVDASGRGRHGINVNCPVQKPVAVKFSRFNTGLQLVPLSPPRSLSSGVSTSTSTSWTLQWLLRWHDQAVEALQPPNIAPSTPFLHLSPSPDQPLLFHVAYTDALTLEWLGPPDTTAAGSTASDSLAVDTTYHMALVSASGVVTCFVNGVAVFETRPLTSNPILLDSFEFAVAPSPRSSVLPLLSHVALVTRALSAEELHALARAAVPSPRLVAGGADDFVDLSVTCLESMSVTTNFGRSLTAGGTGGGPFDVFIPAGYMARAFSFDIGDHVNQPVVFSLTWVVVVRYLTNLADKPDNETFHKIKATNSYFQKNVAPLGGHLDAVFDACGFDRVEEDGGDVFFVYRKHAAPPHAVRRALYDIATFLAVEK</sequence>
<dbReference type="GO" id="GO:0005737">
    <property type="term" value="C:cytoplasm"/>
    <property type="evidence" value="ECO:0007669"/>
    <property type="project" value="UniProtKB-ARBA"/>
</dbReference>
<accession>A0A418EUH6</accession>
<dbReference type="SUPFAM" id="SSF49899">
    <property type="entry name" value="Concanavalin A-like lectins/glucanases"/>
    <property type="match status" value="1"/>
</dbReference>
<dbReference type="CDD" id="cd09212">
    <property type="entry name" value="PUB"/>
    <property type="match status" value="1"/>
</dbReference>
<proteinExistence type="predicted"/>
<protein>
    <recommendedName>
        <fullName evidence="1">MABP domain-containing protein</fullName>
    </recommendedName>
</protein>
<dbReference type="Gene3D" id="3.10.620.30">
    <property type="match status" value="1"/>
</dbReference>
<dbReference type="SUPFAM" id="SSF54001">
    <property type="entry name" value="Cysteine proteinases"/>
    <property type="match status" value="1"/>
</dbReference>
<gene>
    <name evidence="2" type="ORF">DYB37_005314</name>
</gene>
<evidence type="ECO:0000313" key="2">
    <source>
        <dbReference type="EMBL" id="RHZ19238.1"/>
    </source>
</evidence>
<dbReference type="InterPro" id="IPR013320">
    <property type="entry name" value="ConA-like_dom_sf"/>
</dbReference>
<dbReference type="Pfam" id="PF13385">
    <property type="entry name" value="Laminin_G_3"/>
    <property type="match status" value="1"/>
</dbReference>